<proteinExistence type="predicted"/>
<protein>
    <recommendedName>
        <fullName evidence="6">Tumor protein p53-inducible protein 13</fullName>
    </recommendedName>
</protein>
<dbReference type="Proteomes" id="UP000287033">
    <property type="component" value="Unassembled WGS sequence"/>
</dbReference>
<dbReference type="PANTHER" id="PTHR34179:SF1">
    <property type="entry name" value="TUMOR PROTEIN P53-INDUCIBLE PROTEIN 13"/>
    <property type="match status" value="1"/>
</dbReference>
<evidence type="ECO:0000256" key="1">
    <source>
        <dbReference type="SAM" id="MobiDB-lite"/>
    </source>
</evidence>
<dbReference type="Pfam" id="PF11303">
    <property type="entry name" value="DUF3105"/>
    <property type="match status" value="1"/>
</dbReference>
<dbReference type="GO" id="GO:0005737">
    <property type="term" value="C:cytoplasm"/>
    <property type="evidence" value="ECO:0007669"/>
    <property type="project" value="TreeGrafter"/>
</dbReference>
<dbReference type="InterPro" id="IPR021454">
    <property type="entry name" value="DUF3105"/>
</dbReference>
<feature type="region of interest" description="Disordered" evidence="1">
    <location>
        <begin position="288"/>
        <end position="319"/>
    </location>
</feature>
<feature type="region of interest" description="Disordered" evidence="1">
    <location>
        <begin position="239"/>
        <end position="259"/>
    </location>
</feature>
<comment type="caution">
    <text evidence="4">The sequence shown here is derived from an EMBL/GenBank/DDBJ whole genome shotgun (WGS) entry which is preliminary data.</text>
</comment>
<feature type="compositionally biased region" description="Polar residues" evidence="1">
    <location>
        <begin position="248"/>
        <end position="259"/>
    </location>
</feature>
<feature type="chain" id="PRO_5019575768" description="Tumor protein p53-inducible protein 13" evidence="3">
    <location>
        <begin position="24"/>
        <end position="667"/>
    </location>
</feature>
<sequence length="667" mass="73817">MVGKCSRSLLGLLVLLLGLPGSPDPCDDGRVIPSLAKVYPEQEAACVCMGERIEYNEQIPNSGMFRPNWAAYGEYLYVPPQRWVHNLQRGGVAFLYHPCVHPRLKEELSLLARACKYQHIITPHLNLSQQWPLALVTWGKSLEMSTINVAEAVSWLRESVNPARSSEMEEVGAYNYLLIWRAKLTSASSDQVTCPENQVKELQDYFKKSELQSAIRKGNNKVGVNVLSKGLHMIVRRRRDSSHLREPTQPSRLIDGTSSRAEISWKMHVGSTKNMSIVNQSANLMGQPSGPAVITGDSEKITGSKIPGNQEIGGGEQNKRNNLMSTFQKVDTASHSEAPGSKTRQQTFPHSAASLLNSSVFPVEQLNSRHQNQMHNTSDSSLDSQVKAQRTESSSQEHVKSGASITDKANRQILENPVTKEQQMVKIIANSNHVPDSRAANKDTGQIPQNGSKVSGENAKPLQPLQTSETSSKNDVGMKQSDELDNGEFGSDRTVQKVEAKEPDIPKSNRTAILNAQDDRNETAAVNSAKANCKCEGAASQNIQPAPASADSNPLKAGILEKTQHHDEDRTLYIPTPRTEEAAWAAAALAFLFVFLTLAVLYTRLYRKFIKSDSLYWTPVPGIDGQETVADVIKRRLSRFSKRRKKRPLYKKKSILPYDVLSSDNSD</sequence>
<accession>A0A401SQV5</accession>
<keyword evidence="2" id="KW-0472">Membrane</keyword>
<evidence type="ECO:0008006" key="6">
    <source>
        <dbReference type="Google" id="ProtNLM"/>
    </source>
</evidence>
<evidence type="ECO:0000256" key="2">
    <source>
        <dbReference type="SAM" id="Phobius"/>
    </source>
</evidence>
<dbReference type="STRING" id="137246.A0A401SQV5"/>
<feature type="transmembrane region" description="Helical" evidence="2">
    <location>
        <begin position="582"/>
        <end position="602"/>
    </location>
</feature>
<gene>
    <name evidence="4" type="ORF">chiPu_0011231</name>
</gene>
<keyword evidence="2" id="KW-1133">Transmembrane helix</keyword>
<feature type="compositionally biased region" description="Polar residues" evidence="1">
    <location>
        <begin position="371"/>
        <end position="394"/>
    </location>
</feature>
<feature type="compositionally biased region" description="Polar residues" evidence="1">
    <location>
        <begin position="464"/>
        <end position="474"/>
    </location>
</feature>
<feature type="region of interest" description="Disordered" evidence="1">
    <location>
        <begin position="432"/>
        <end position="509"/>
    </location>
</feature>
<dbReference type="EMBL" id="BEZZ01000459">
    <property type="protein sequence ID" value="GCC32767.1"/>
    <property type="molecule type" value="Genomic_DNA"/>
</dbReference>
<dbReference type="PANTHER" id="PTHR34179">
    <property type="entry name" value="TUMOR PROTEIN P53-INDUCIBLE PROTEIN 13"/>
    <property type="match status" value="1"/>
</dbReference>
<evidence type="ECO:0000256" key="3">
    <source>
        <dbReference type="SAM" id="SignalP"/>
    </source>
</evidence>
<keyword evidence="3" id="KW-0732">Signal</keyword>
<keyword evidence="2" id="KW-0812">Transmembrane</keyword>
<dbReference type="OrthoDB" id="5960270at2759"/>
<name>A0A401SQV5_CHIPU</name>
<feature type="compositionally biased region" description="Basic and acidic residues" evidence="1">
    <location>
        <begin position="490"/>
        <end position="507"/>
    </location>
</feature>
<dbReference type="AlphaFoldDB" id="A0A401SQV5"/>
<evidence type="ECO:0000313" key="4">
    <source>
        <dbReference type="EMBL" id="GCC32767.1"/>
    </source>
</evidence>
<dbReference type="OMA" id="KSDSLYW"/>
<feature type="compositionally biased region" description="Polar residues" evidence="1">
    <location>
        <begin position="443"/>
        <end position="455"/>
    </location>
</feature>
<feature type="region of interest" description="Disordered" evidence="1">
    <location>
        <begin position="371"/>
        <end position="415"/>
    </location>
</feature>
<keyword evidence="5" id="KW-1185">Reference proteome</keyword>
<feature type="signal peptide" evidence="3">
    <location>
        <begin position="1"/>
        <end position="23"/>
    </location>
</feature>
<reference evidence="4 5" key="1">
    <citation type="journal article" date="2018" name="Nat. Ecol. Evol.">
        <title>Shark genomes provide insights into elasmobranch evolution and the origin of vertebrates.</title>
        <authorList>
            <person name="Hara Y"/>
            <person name="Yamaguchi K"/>
            <person name="Onimaru K"/>
            <person name="Kadota M"/>
            <person name="Koyanagi M"/>
            <person name="Keeley SD"/>
            <person name="Tatsumi K"/>
            <person name="Tanaka K"/>
            <person name="Motone F"/>
            <person name="Kageyama Y"/>
            <person name="Nozu R"/>
            <person name="Adachi N"/>
            <person name="Nishimura O"/>
            <person name="Nakagawa R"/>
            <person name="Tanegashima C"/>
            <person name="Kiyatake I"/>
            <person name="Matsumoto R"/>
            <person name="Murakumo K"/>
            <person name="Nishida K"/>
            <person name="Terakita A"/>
            <person name="Kuratani S"/>
            <person name="Sato K"/>
            <person name="Hyodo S Kuraku.S."/>
        </authorList>
    </citation>
    <scope>NUCLEOTIDE SEQUENCE [LARGE SCALE GENOMIC DNA]</scope>
</reference>
<organism evidence="4 5">
    <name type="scientific">Chiloscyllium punctatum</name>
    <name type="common">Brownbanded bambooshark</name>
    <name type="synonym">Hemiscyllium punctatum</name>
    <dbReference type="NCBI Taxonomy" id="137246"/>
    <lineage>
        <taxon>Eukaryota</taxon>
        <taxon>Metazoa</taxon>
        <taxon>Chordata</taxon>
        <taxon>Craniata</taxon>
        <taxon>Vertebrata</taxon>
        <taxon>Chondrichthyes</taxon>
        <taxon>Elasmobranchii</taxon>
        <taxon>Galeomorphii</taxon>
        <taxon>Galeoidea</taxon>
        <taxon>Orectolobiformes</taxon>
        <taxon>Hemiscylliidae</taxon>
        <taxon>Chiloscyllium</taxon>
    </lineage>
</organism>
<evidence type="ECO:0000313" key="5">
    <source>
        <dbReference type="Proteomes" id="UP000287033"/>
    </source>
</evidence>